<organism evidence="1 2">
    <name type="scientific">Auriscalpium vulgare</name>
    <dbReference type="NCBI Taxonomy" id="40419"/>
    <lineage>
        <taxon>Eukaryota</taxon>
        <taxon>Fungi</taxon>
        <taxon>Dikarya</taxon>
        <taxon>Basidiomycota</taxon>
        <taxon>Agaricomycotina</taxon>
        <taxon>Agaricomycetes</taxon>
        <taxon>Russulales</taxon>
        <taxon>Auriscalpiaceae</taxon>
        <taxon>Auriscalpium</taxon>
    </lineage>
</organism>
<name>A0ACB8S311_9AGAM</name>
<reference evidence="1" key="2">
    <citation type="journal article" date="2022" name="New Phytol.">
        <title>Evolutionary transition to the ectomycorrhizal habit in the genomes of a hyperdiverse lineage of mushroom-forming fungi.</title>
        <authorList>
            <person name="Looney B."/>
            <person name="Miyauchi S."/>
            <person name="Morin E."/>
            <person name="Drula E."/>
            <person name="Courty P.E."/>
            <person name="Kohler A."/>
            <person name="Kuo A."/>
            <person name="LaButti K."/>
            <person name="Pangilinan J."/>
            <person name="Lipzen A."/>
            <person name="Riley R."/>
            <person name="Andreopoulos W."/>
            <person name="He G."/>
            <person name="Johnson J."/>
            <person name="Nolan M."/>
            <person name="Tritt A."/>
            <person name="Barry K.W."/>
            <person name="Grigoriev I.V."/>
            <person name="Nagy L.G."/>
            <person name="Hibbett D."/>
            <person name="Henrissat B."/>
            <person name="Matheny P.B."/>
            <person name="Labbe J."/>
            <person name="Martin F.M."/>
        </authorList>
    </citation>
    <scope>NUCLEOTIDE SEQUENCE</scope>
    <source>
        <strain evidence="1">FP105234-sp</strain>
    </source>
</reference>
<gene>
    <name evidence="1" type="ORF">FA95DRAFT_1603625</name>
</gene>
<evidence type="ECO:0000313" key="2">
    <source>
        <dbReference type="Proteomes" id="UP000814033"/>
    </source>
</evidence>
<evidence type="ECO:0000313" key="1">
    <source>
        <dbReference type="EMBL" id="KAI0050266.1"/>
    </source>
</evidence>
<comment type="caution">
    <text evidence="1">The sequence shown here is derived from an EMBL/GenBank/DDBJ whole genome shotgun (WGS) entry which is preliminary data.</text>
</comment>
<reference evidence="1" key="1">
    <citation type="submission" date="2021-02" db="EMBL/GenBank/DDBJ databases">
        <authorList>
            <consortium name="DOE Joint Genome Institute"/>
            <person name="Ahrendt S."/>
            <person name="Looney B.P."/>
            <person name="Miyauchi S."/>
            <person name="Morin E."/>
            <person name="Drula E."/>
            <person name="Courty P.E."/>
            <person name="Chicoki N."/>
            <person name="Fauchery L."/>
            <person name="Kohler A."/>
            <person name="Kuo A."/>
            <person name="Labutti K."/>
            <person name="Pangilinan J."/>
            <person name="Lipzen A."/>
            <person name="Riley R."/>
            <person name="Andreopoulos W."/>
            <person name="He G."/>
            <person name="Johnson J."/>
            <person name="Barry K.W."/>
            <person name="Grigoriev I.V."/>
            <person name="Nagy L."/>
            <person name="Hibbett D."/>
            <person name="Henrissat B."/>
            <person name="Matheny P.B."/>
            <person name="Labbe J."/>
            <person name="Martin F."/>
        </authorList>
    </citation>
    <scope>NUCLEOTIDE SEQUENCE</scope>
    <source>
        <strain evidence="1">FP105234-sp</strain>
    </source>
</reference>
<accession>A0ACB8S311</accession>
<proteinExistence type="predicted"/>
<dbReference type="Proteomes" id="UP000814033">
    <property type="component" value="Unassembled WGS sequence"/>
</dbReference>
<dbReference type="EMBL" id="MU275863">
    <property type="protein sequence ID" value="KAI0050266.1"/>
    <property type="molecule type" value="Genomic_DNA"/>
</dbReference>
<protein>
    <submittedName>
        <fullName evidence="1">Uncharacterized protein</fullName>
    </submittedName>
</protein>
<sequence length="294" mass="32724">MGKKRKTVPTRLHEELSEYSSLLRALRTTNTLDVVSHLTQPPRHFAVDAEDRSERADTPTPSRDSSPPTSSHARSKSHLSPQSTVESKLKDTWTRWPLPAADVPVPEWSFEDEVHSIIKQSITAQDGLPSQLTASSASSREFPEDDQADMSLPPSSLRVLADVSSHHLECLLGALASYIPVQKKSVQLRLKPLDWRDVIAIVSATGLVEISILRDVQERLKSIYCPTPSASSSVERADARKTANKKLAARMAHIDQDLLDSYGSSRPHKYKRGKYKPRRSVNKVPMDARKSIPP</sequence>
<keyword evidence="2" id="KW-1185">Reference proteome</keyword>